<dbReference type="EMBL" id="BAABCB010000030">
    <property type="protein sequence ID" value="GAA4246100.1"/>
    <property type="molecule type" value="Genomic_DNA"/>
</dbReference>
<name>A0ABP8D1R6_9FLAO</name>
<keyword evidence="5" id="KW-1185">Reference proteome</keyword>
<dbReference type="RefSeq" id="WP_344715900.1">
    <property type="nucleotide sequence ID" value="NZ_BAABCB010000030.1"/>
</dbReference>
<dbReference type="InterPro" id="IPR013517">
    <property type="entry name" value="FG-GAP"/>
</dbReference>
<dbReference type="InterPro" id="IPR026444">
    <property type="entry name" value="Secre_tail"/>
</dbReference>
<dbReference type="PANTHER" id="PTHR44103:SF1">
    <property type="entry name" value="PROPROTEIN CONVERTASE P"/>
    <property type="match status" value="1"/>
</dbReference>
<dbReference type="SUPFAM" id="SSF69318">
    <property type="entry name" value="Integrin alpha N-terminal domain"/>
    <property type="match status" value="1"/>
</dbReference>
<dbReference type="Pfam" id="PF18962">
    <property type="entry name" value="Por_Secre_tail"/>
    <property type="match status" value="1"/>
</dbReference>
<gene>
    <name evidence="4" type="ORF">GCM10022292_31140</name>
</gene>
<keyword evidence="2" id="KW-0325">Glycoprotein</keyword>
<protein>
    <recommendedName>
        <fullName evidence="3">Secretion system C-terminal sorting domain-containing protein</fullName>
    </recommendedName>
</protein>
<keyword evidence="1" id="KW-0732">Signal</keyword>
<evidence type="ECO:0000259" key="3">
    <source>
        <dbReference type="Pfam" id="PF18962"/>
    </source>
</evidence>
<dbReference type="Proteomes" id="UP001501682">
    <property type="component" value="Unassembled WGS sequence"/>
</dbReference>
<evidence type="ECO:0000313" key="5">
    <source>
        <dbReference type="Proteomes" id="UP001501682"/>
    </source>
</evidence>
<dbReference type="InterPro" id="IPR028994">
    <property type="entry name" value="Integrin_alpha_N"/>
</dbReference>
<evidence type="ECO:0000256" key="1">
    <source>
        <dbReference type="ARBA" id="ARBA00022729"/>
    </source>
</evidence>
<evidence type="ECO:0000256" key="2">
    <source>
        <dbReference type="ARBA" id="ARBA00023180"/>
    </source>
</evidence>
<dbReference type="Gene3D" id="2.130.10.130">
    <property type="entry name" value="Integrin alpha, N-terminal"/>
    <property type="match status" value="1"/>
</dbReference>
<dbReference type="PANTHER" id="PTHR44103">
    <property type="entry name" value="PROPROTEIN CONVERTASE P"/>
    <property type="match status" value="1"/>
</dbReference>
<dbReference type="PRINTS" id="PR01185">
    <property type="entry name" value="INTEGRINA"/>
</dbReference>
<sequence length="455" mass="48703">MKKQLFIRKKRQFRALLKQIETLKQEGSWGDLASKTQTNLLHKLNRLYKVLKSHFTFSEWRRWVYPSFAMLGFLSMSNSLSAQTLNTFEAGVVLQSNGSDIYAGAANPTFADLDGDTDYELYLGQFGDAAIVVENYGEFDVNTMEFGAPTDLINATSSGWYDYSSPVFADFDADGDLDLLVGVYGGGIDLFLNDGNNAFTFDSAVSADGSAISVGNEAKPAIADFDGDGDLDLIVGVHTGTLSFFENTAGAGNAMVFAAGVNVQANGVDIAFEPSGPVQAYPSPEFGDLDEDGDLDLIVGENAGFVTFFENTAGAGNAMVFNTGVKLQAAGADIVAGLSTVAVVDLDKDGVDDLIVGQGTGAVTFYKGVSSNLSVSDFDSQALLHVFPNPVKDVFTIETSFEISSVALFDIAGKQIDIQLANTNEVDISNLASGIYHVKIYDNNNRTTTRKIIKN</sequence>
<accession>A0ABP8D1R6</accession>
<dbReference type="Pfam" id="PF13517">
    <property type="entry name" value="FG-GAP_3"/>
    <property type="match status" value="1"/>
</dbReference>
<dbReference type="NCBIfam" id="TIGR04183">
    <property type="entry name" value="Por_Secre_tail"/>
    <property type="match status" value="1"/>
</dbReference>
<organism evidence="4 5">
    <name type="scientific">Winogradskyella damuponensis</name>
    <dbReference type="NCBI Taxonomy" id="943939"/>
    <lineage>
        <taxon>Bacteria</taxon>
        <taxon>Pseudomonadati</taxon>
        <taxon>Bacteroidota</taxon>
        <taxon>Flavobacteriia</taxon>
        <taxon>Flavobacteriales</taxon>
        <taxon>Flavobacteriaceae</taxon>
        <taxon>Winogradskyella</taxon>
    </lineage>
</organism>
<feature type="domain" description="Secretion system C-terminal sorting" evidence="3">
    <location>
        <begin position="386"/>
        <end position="453"/>
    </location>
</feature>
<evidence type="ECO:0000313" key="4">
    <source>
        <dbReference type="EMBL" id="GAA4246100.1"/>
    </source>
</evidence>
<dbReference type="InterPro" id="IPR000413">
    <property type="entry name" value="Integrin_alpha"/>
</dbReference>
<proteinExistence type="predicted"/>
<comment type="caution">
    <text evidence="4">The sequence shown here is derived from an EMBL/GenBank/DDBJ whole genome shotgun (WGS) entry which is preliminary data.</text>
</comment>
<reference evidence="5" key="1">
    <citation type="journal article" date="2019" name="Int. J. Syst. Evol. Microbiol.">
        <title>The Global Catalogue of Microorganisms (GCM) 10K type strain sequencing project: providing services to taxonomists for standard genome sequencing and annotation.</title>
        <authorList>
            <consortium name="The Broad Institute Genomics Platform"/>
            <consortium name="The Broad Institute Genome Sequencing Center for Infectious Disease"/>
            <person name="Wu L."/>
            <person name="Ma J."/>
        </authorList>
    </citation>
    <scope>NUCLEOTIDE SEQUENCE [LARGE SCALE GENOMIC DNA]</scope>
    <source>
        <strain evidence="5">JCM 17633</strain>
    </source>
</reference>